<evidence type="ECO:0000313" key="2">
    <source>
        <dbReference type="Proteomes" id="UP000675880"/>
    </source>
</evidence>
<comment type="caution">
    <text evidence="1">The sequence shown here is derived from an EMBL/GenBank/DDBJ whole genome shotgun (WGS) entry which is preliminary data.</text>
</comment>
<keyword evidence="2" id="KW-1185">Reference proteome</keyword>
<reference evidence="1 2" key="1">
    <citation type="submission" date="2021-02" db="EMBL/GenBank/DDBJ databases">
        <authorList>
            <person name="Han P."/>
        </authorList>
    </citation>
    <scope>NUCLEOTIDE SEQUENCE [LARGE SCALE GENOMIC DNA]</scope>
    <source>
        <strain evidence="1">Candidatus Nitrospira sp. ZN2</strain>
    </source>
</reference>
<sequence length="49" mass="5284">MGNRVVRGAIVGYSGMVDVQFSALNTEPSIEYWASSIEQGRYSCLLNGG</sequence>
<gene>
    <name evidence="1" type="ORF">NSPZN2_10218</name>
</gene>
<proteinExistence type="predicted"/>
<accession>A0ABM8QD84</accession>
<name>A0ABM8QD84_9BACT</name>
<organism evidence="1 2">
    <name type="scientific">Nitrospira defluvii</name>
    <dbReference type="NCBI Taxonomy" id="330214"/>
    <lineage>
        <taxon>Bacteria</taxon>
        <taxon>Pseudomonadati</taxon>
        <taxon>Nitrospirota</taxon>
        <taxon>Nitrospiria</taxon>
        <taxon>Nitrospirales</taxon>
        <taxon>Nitrospiraceae</taxon>
        <taxon>Nitrospira</taxon>
    </lineage>
</organism>
<dbReference type="Proteomes" id="UP000675880">
    <property type="component" value="Unassembled WGS sequence"/>
</dbReference>
<evidence type="ECO:0000313" key="1">
    <source>
        <dbReference type="EMBL" id="CAE6690906.1"/>
    </source>
</evidence>
<dbReference type="EMBL" id="CAJNBJ010000001">
    <property type="protein sequence ID" value="CAE6690906.1"/>
    <property type="molecule type" value="Genomic_DNA"/>
</dbReference>
<protein>
    <submittedName>
        <fullName evidence="1">Uncharacterized protein</fullName>
    </submittedName>
</protein>